<dbReference type="Proteomes" id="UP000479241">
    <property type="component" value="Unassembled WGS sequence"/>
</dbReference>
<evidence type="ECO:0000313" key="2">
    <source>
        <dbReference type="EMBL" id="NEK85472.1"/>
    </source>
</evidence>
<evidence type="ECO:0008006" key="4">
    <source>
        <dbReference type="Google" id="ProtNLM"/>
    </source>
</evidence>
<comment type="caution">
    <text evidence="2">The sequence shown here is derived from an EMBL/GenBank/DDBJ whole genome shotgun (WGS) entry which is preliminary data.</text>
</comment>
<feature type="compositionally biased region" description="Low complexity" evidence="1">
    <location>
        <begin position="40"/>
        <end position="55"/>
    </location>
</feature>
<dbReference type="AlphaFoldDB" id="A0A6L9W0W6"/>
<feature type="compositionally biased region" description="Pro residues" evidence="1">
    <location>
        <begin position="63"/>
        <end position="72"/>
    </location>
</feature>
<gene>
    <name evidence="2" type="ORF">GCU60_06820</name>
</gene>
<sequence>MDGALPAPRRRQQVVLGAAVLVALLALVAFLVTRPGNGDGAAAADDSRAAATSGAPEGSTAPAPMPPTPTPTGPTEDVDEPPPSLPEVAIDAAAAVGNGIVATIASVEAIEGTAVGPGNIAGPALRVTVRIENGTAEAVSLDGVAVNLAYGADRTPASPLDDPSRRPFTGMVDPDRSGEGVYVFSVPTDVRDLVTVEVGYQAGAPLLLFTGRAG</sequence>
<organism evidence="2 3">
    <name type="scientific">Blastococcus saxobsidens</name>
    <dbReference type="NCBI Taxonomy" id="138336"/>
    <lineage>
        <taxon>Bacteria</taxon>
        <taxon>Bacillati</taxon>
        <taxon>Actinomycetota</taxon>
        <taxon>Actinomycetes</taxon>
        <taxon>Geodermatophilales</taxon>
        <taxon>Geodermatophilaceae</taxon>
        <taxon>Blastococcus</taxon>
    </lineage>
</organism>
<evidence type="ECO:0000313" key="3">
    <source>
        <dbReference type="Proteomes" id="UP000479241"/>
    </source>
</evidence>
<reference evidence="2 3" key="1">
    <citation type="submission" date="2019-12" db="EMBL/GenBank/DDBJ databases">
        <title>the WGS of Blastococcus saxobsidens 67B17.</title>
        <authorList>
            <person name="Jiang Z."/>
        </authorList>
    </citation>
    <scope>NUCLEOTIDE SEQUENCE [LARGE SCALE GENOMIC DNA]</scope>
    <source>
        <strain evidence="2 3">67B17</strain>
    </source>
</reference>
<feature type="region of interest" description="Disordered" evidence="1">
    <location>
        <begin position="38"/>
        <end position="85"/>
    </location>
</feature>
<name>A0A6L9W0W6_9ACTN</name>
<accession>A0A6L9W0W6</accession>
<dbReference type="RefSeq" id="WP_163203510.1">
    <property type="nucleotide sequence ID" value="NZ_JAAGWG010000008.1"/>
</dbReference>
<proteinExistence type="predicted"/>
<evidence type="ECO:0000256" key="1">
    <source>
        <dbReference type="SAM" id="MobiDB-lite"/>
    </source>
</evidence>
<dbReference type="EMBL" id="JAAGWG010000008">
    <property type="protein sequence ID" value="NEK85472.1"/>
    <property type="molecule type" value="Genomic_DNA"/>
</dbReference>
<protein>
    <recommendedName>
        <fullName evidence="4">DUF4352 domain-containing protein</fullName>
    </recommendedName>
</protein>